<gene>
    <name evidence="1" type="ORF">A4R43_32200</name>
</gene>
<keyword evidence="2" id="KW-1185">Reference proteome</keyword>
<dbReference type="EMBL" id="CP015163">
    <property type="protein sequence ID" value="AXB46539.1"/>
    <property type="molecule type" value="Genomic_DNA"/>
</dbReference>
<dbReference type="InterPro" id="IPR036188">
    <property type="entry name" value="FAD/NAD-bd_sf"/>
</dbReference>
<proteinExistence type="predicted"/>
<dbReference type="OrthoDB" id="833207at2"/>
<evidence type="ECO:0000313" key="2">
    <source>
        <dbReference type="Proteomes" id="UP000250434"/>
    </source>
</evidence>
<evidence type="ECO:0000313" key="1">
    <source>
        <dbReference type="EMBL" id="AXB46539.1"/>
    </source>
</evidence>
<dbReference type="PANTHER" id="PTHR10668:SF105">
    <property type="entry name" value="DEHYDROGENASE-RELATED"/>
    <property type="match status" value="1"/>
</dbReference>
<name>A0A344LER5_9PSEU</name>
<dbReference type="Gene3D" id="3.50.50.60">
    <property type="entry name" value="FAD/NAD(P)-binding domain"/>
    <property type="match status" value="1"/>
</dbReference>
<dbReference type="KEGG" id="aab:A4R43_32200"/>
<accession>A0A344LER5</accession>
<reference evidence="1 2" key="1">
    <citation type="submission" date="2016-04" db="EMBL/GenBank/DDBJ databases">
        <title>Complete genome sequence and analysis of deep-sea sediment isolate, Amycolatopsis sp. WP1.</title>
        <authorList>
            <person name="Wang H."/>
            <person name="Chen S."/>
            <person name="Wu Q."/>
        </authorList>
    </citation>
    <scope>NUCLEOTIDE SEQUENCE [LARGE SCALE GENOMIC DNA]</scope>
    <source>
        <strain evidence="1 2">WP1</strain>
    </source>
</reference>
<organism evidence="1 2">
    <name type="scientific">Amycolatopsis albispora</name>
    <dbReference type="NCBI Taxonomy" id="1804986"/>
    <lineage>
        <taxon>Bacteria</taxon>
        <taxon>Bacillati</taxon>
        <taxon>Actinomycetota</taxon>
        <taxon>Actinomycetes</taxon>
        <taxon>Pseudonocardiales</taxon>
        <taxon>Pseudonocardiaceae</taxon>
        <taxon>Amycolatopsis</taxon>
    </lineage>
</organism>
<dbReference type="AlphaFoldDB" id="A0A344LER5"/>
<sequence>MSADPDAVVVGSGPNGLVAAVVLARAGLRVQVREAAAEPGGGLRSLPLFDDGIVHDICSAVHPMAAASRFFREFDLAARGVELRVPPVAYGHPIDGAESAIAYSSLDETCARLGIDAPRWRRLMGPLAVRSRQLVDLLLGDGRHLPRDPAAALLLPPRVLAHGTLLANHAFAGKRAPALLSGVAAHSVTALPSLAGGGASLLLGHLAHSTGWPIPVGGSRRIADALIADLTAHGGSVRTEAPVTDLRELRKTPAILLDVHPKTLLDLGDRLLPAKAGRRLSRAKEGPGAAKVDFLVSAPIPWLDPELARAGTVHLGGTREQVYAAETEVARGRRAAEPFTLVAEPMVTDPTRGRPDRRPVWAYCHVPNDDRADPVELVTRRIERYAPGFADTVLAARGVSAHELGEYNPNYVGGDIGAGAVTPLRLVTGPFPGWDPYRTPLGGVYLCSAATPPGPGVHGMCGYFAARNALRREFGVREMPELSYRPAP</sequence>
<dbReference type="PRINTS" id="PR00411">
    <property type="entry name" value="PNDRDTASEI"/>
</dbReference>
<dbReference type="SUPFAM" id="SSF51905">
    <property type="entry name" value="FAD/NAD(P)-binding domain"/>
    <property type="match status" value="1"/>
</dbReference>
<dbReference type="RefSeq" id="WP_113695600.1">
    <property type="nucleotide sequence ID" value="NZ_CP015163.1"/>
</dbReference>
<dbReference type="PANTHER" id="PTHR10668">
    <property type="entry name" value="PHYTOENE DEHYDROGENASE"/>
    <property type="match status" value="1"/>
</dbReference>
<dbReference type="Proteomes" id="UP000250434">
    <property type="component" value="Chromosome"/>
</dbReference>
<protein>
    <submittedName>
        <fullName evidence="1">Dehydrogenase</fullName>
    </submittedName>
</protein>
<dbReference type="Pfam" id="PF13450">
    <property type="entry name" value="NAD_binding_8"/>
    <property type="match status" value="1"/>
</dbReference>